<dbReference type="GeneID" id="303367883"/>
<dbReference type="EMBL" id="FUXC01000009">
    <property type="protein sequence ID" value="SJZ92303.1"/>
    <property type="molecule type" value="Genomic_DNA"/>
</dbReference>
<sequence length="215" mass="24437">MNVFSTQNPVNAPVFIWGLDMSHGETAESLFDEVKALTNNDFSLAVFDVTDWNAQFSPWTAPAVFGKDSFSGKGNDTLRFLEDEFLPEIKSKFPKSEVFLTGYSLAGLFSLWALYETDKFNGAVCCSSSLWFDKWDEYASLHRIKSPSTIYMSLGDREEKTKNKVMSKVGDRTRRQAEILKDDPNVEKLFFEWNEGGHFDEPLKRVAKGITRILG</sequence>
<proteinExistence type="predicted"/>
<dbReference type="InterPro" id="IPR029058">
    <property type="entry name" value="AB_hydrolase_fold"/>
</dbReference>
<dbReference type="OrthoDB" id="9784036at2"/>
<organism evidence="1 2">
    <name type="scientific">Treponema berlinense</name>
    <dbReference type="NCBI Taxonomy" id="225004"/>
    <lineage>
        <taxon>Bacteria</taxon>
        <taxon>Pseudomonadati</taxon>
        <taxon>Spirochaetota</taxon>
        <taxon>Spirochaetia</taxon>
        <taxon>Spirochaetales</taxon>
        <taxon>Treponemataceae</taxon>
        <taxon>Treponema</taxon>
    </lineage>
</organism>
<dbReference type="AlphaFoldDB" id="A0A1T4PL52"/>
<dbReference type="InterPro" id="IPR000801">
    <property type="entry name" value="Esterase-like"/>
</dbReference>
<dbReference type="Pfam" id="PF00756">
    <property type="entry name" value="Esterase"/>
    <property type="match status" value="1"/>
</dbReference>
<protein>
    <submittedName>
        <fullName evidence="1">Putative esterase</fullName>
    </submittedName>
</protein>
<dbReference type="Proteomes" id="UP000190395">
    <property type="component" value="Unassembled WGS sequence"/>
</dbReference>
<dbReference type="Gene3D" id="3.40.50.1820">
    <property type="entry name" value="alpha/beta hydrolase"/>
    <property type="match status" value="1"/>
</dbReference>
<dbReference type="SUPFAM" id="SSF53474">
    <property type="entry name" value="alpha/beta-Hydrolases"/>
    <property type="match status" value="1"/>
</dbReference>
<dbReference type="RefSeq" id="WP_078931383.1">
    <property type="nucleotide sequence ID" value="NZ_FUXC01000009.1"/>
</dbReference>
<evidence type="ECO:0000313" key="2">
    <source>
        <dbReference type="Proteomes" id="UP000190395"/>
    </source>
</evidence>
<dbReference type="STRING" id="225004.SAMN02745152_01651"/>
<gene>
    <name evidence="1" type="ORF">SAMN02745152_01651</name>
</gene>
<name>A0A1T4PL52_9SPIR</name>
<keyword evidence="2" id="KW-1185">Reference proteome</keyword>
<reference evidence="1 2" key="1">
    <citation type="submission" date="2017-02" db="EMBL/GenBank/DDBJ databases">
        <authorList>
            <person name="Peterson S.W."/>
        </authorList>
    </citation>
    <scope>NUCLEOTIDE SEQUENCE [LARGE SCALE GENOMIC DNA]</scope>
    <source>
        <strain evidence="1 2">ATCC BAA-909</strain>
    </source>
</reference>
<evidence type="ECO:0000313" key="1">
    <source>
        <dbReference type="EMBL" id="SJZ92303.1"/>
    </source>
</evidence>
<accession>A0A1T4PL52</accession>